<protein>
    <submittedName>
        <fullName evidence="2">Uncharacterized protein</fullName>
    </submittedName>
</protein>
<keyword evidence="3" id="KW-1185">Reference proteome</keyword>
<evidence type="ECO:0000313" key="3">
    <source>
        <dbReference type="Proteomes" id="UP000299102"/>
    </source>
</evidence>
<evidence type="ECO:0000313" key="2">
    <source>
        <dbReference type="EMBL" id="GBP69735.1"/>
    </source>
</evidence>
<dbReference type="EMBL" id="BGZK01001050">
    <property type="protein sequence ID" value="GBP69735.1"/>
    <property type="molecule type" value="Genomic_DNA"/>
</dbReference>
<evidence type="ECO:0000256" key="1">
    <source>
        <dbReference type="SAM" id="MobiDB-lite"/>
    </source>
</evidence>
<gene>
    <name evidence="2" type="ORF">EVAR_79970_1</name>
</gene>
<comment type="caution">
    <text evidence="2">The sequence shown here is derived from an EMBL/GenBank/DDBJ whole genome shotgun (WGS) entry which is preliminary data.</text>
</comment>
<sequence>MGIATLSSMWAHHYRTHSSTSPNLTTLMCFFTDGPAQGRDETNGRREKGDSSKGFGSRVSCTNSPTAAGRGRGRRRGKAYLHQTLVTRTHHLHGTTDTRRPRRGAACAEQSCGIRAA</sequence>
<dbReference type="AlphaFoldDB" id="A0A4C1Y5Q2"/>
<feature type="region of interest" description="Disordered" evidence="1">
    <location>
        <begin position="35"/>
        <end position="76"/>
    </location>
</feature>
<name>A0A4C1Y5Q2_EUMVA</name>
<dbReference type="Proteomes" id="UP000299102">
    <property type="component" value="Unassembled WGS sequence"/>
</dbReference>
<proteinExistence type="predicted"/>
<feature type="region of interest" description="Disordered" evidence="1">
    <location>
        <begin position="89"/>
        <end position="110"/>
    </location>
</feature>
<feature type="compositionally biased region" description="Basic and acidic residues" evidence="1">
    <location>
        <begin position="38"/>
        <end position="51"/>
    </location>
</feature>
<reference evidence="2 3" key="1">
    <citation type="journal article" date="2019" name="Commun. Biol.">
        <title>The bagworm genome reveals a unique fibroin gene that provides high tensile strength.</title>
        <authorList>
            <person name="Kono N."/>
            <person name="Nakamura H."/>
            <person name="Ohtoshi R."/>
            <person name="Tomita M."/>
            <person name="Numata K."/>
            <person name="Arakawa K."/>
        </authorList>
    </citation>
    <scope>NUCLEOTIDE SEQUENCE [LARGE SCALE GENOMIC DNA]</scope>
</reference>
<organism evidence="2 3">
    <name type="scientific">Eumeta variegata</name>
    <name type="common">Bagworm moth</name>
    <name type="synonym">Eumeta japonica</name>
    <dbReference type="NCBI Taxonomy" id="151549"/>
    <lineage>
        <taxon>Eukaryota</taxon>
        <taxon>Metazoa</taxon>
        <taxon>Ecdysozoa</taxon>
        <taxon>Arthropoda</taxon>
        <taxon>Hexapoda</taxon>
        <taxon>Insecta</taxon>
        <taxon>Pterygota</taxon>
        <taxon>Neoptera</taxon>
        <taxon>Endopterygota</taxon>
        <taxon>Lepidoptera</taxon>
        <taxon>Glossata</taxon>
        <taxon>Ditrysia</taxon>
        <taxon>Tineoidea</taxon>
        <taxon>Psychidae</taxon>
        <taxon>Oiketicinae</taxon>
        <taxon>Eumeta</taxon>
    </lineage>
</organism>
<accession>A0A4C1Y5Q2</accession>